<keyword evidence="2" id="KW-0812">Transmembrane</keyword>
<dbReference type="Proteomes" id="UP000624404">
    <property type="component" value="Unassembled WGS sequence"/>
</dbReference>
<reference evidence="3" key="1">
    <citation type="submission" date="2020-10" db="EMBL/GenBank/DDBJ databases">
        <authorList>
            <person name="Kusch S."/>
        </authorList>
    </citation>
    <scope>NUCLEOTIDE SEQUENCE</scope>
    <source>
        <strain evidence="3">SwB9</strain>
    </source>
</reference>
<protein>
    <submittedName>
        <fullName evidence="3">5467763a-24f4-4622-a7d0-7ea36aac3e6f-CDS</fullName>
    </submittedName>
</protein>
<name>A0A8H2ZN64_9HELO</name>
<dbReference type="EMBL" id="CAJHIA010000008">
    <property type="protein sequence ID" value="CAD6442571.1"/>
    <property type="molecule type" value="Genomic_DNA"/>
</dbReference>
<evidence type="ECO:0000256" key="1">
    <source>
        <dbReference type="SAM" id="MobiDB-lite"/>
    </source>
</evidence>
<proteinExistence type="predicted"/>
<keyword evidence="2" id="KW-0472">Membrane</keyword>
<comment type="caution">
    <text evidence="3">The sequence shown here is derived from an EMBL/GenBank/DDBJ whole genome shotgun (WGS) entry which is preliminary data.</text>
</comment>
<evidence type="ECO:0000313" key="4">
    <source>
        <dbReference type="Proteomes" id="UP000624404"/>
    </source>
</evidence>
<feature type="region of interest" description="Disordered" evidence="1">
    <location>
        <begin position="81"/>
        <end position="168"/>
    </location>
</feature>
<keyword evidence="2" id="KW-1133">Transmembrane helix</keyword>
<organism evidence="3 4">
    <name type="scientific">Sclerotinia trifoliorum</name>
    <dbReference type="NCBI Taxonomy" id="28548"/>
    <lineage>
        <taxon>Eukaryota</taxon>
        <taxon>Fungi</taxon>
        <taxon>Dikarya</taxon>
        <taxon>Ascomycota</taxon>
        <taxon>Pezizomycotina</taxon>
        <taxon>Leotiomycetes</taxon>
        <taxon>Helotiales</taxon>
        <taxon>Sclerotiniaceae</taxon>
        <taxon>Sclerotinia</taxon>
    </lineage>
</organism>
<evidence type="ECO:0000256" key="2">
    <source>
        <dbReference type="SAM" id="Phobius"/>
    </source>
</evidence>
<feature type="compositionally biased region" description="Pro residues" evidence="1">
    <location>
        <begin position="119"/>
        <end position="137"/>
    </location>
</feature>
<feature type="compositionally biased region" description="Low complexity" evidence="1">
    <location>
        <begin position="85"/>
        <end position="118"/>
    </location>
</feature>
<sequence length="207" mass="22805">MPVVSEPTMGLHHADIYGFFSRISSPYLFLGIFFFLCITIFTRRKRSTATKVQYHFPPSRASTPLPEKSNMNILYMDKKVNPEASDPSQPRSNNQSSTSSSDFITSPPSISTSPQTFSRPPPPPPFTPPSPLEPLPYSPIYVGNPGSPSTETIPPRRRSYTKPPNSLINTPAVSGEIISGDGWRRHTRVFGGGVCEACAESERRMSA</sequence>
<dbReference type="OrthoDB" id="3440059at2759"/>
<gene>
    <name evidence="3" type="ORF">SCLTRI_LOCUS2352</name>
</gene>
<dbReference type="AlphaFoldDB" id="A0A8H2ZN64"/>
<keyword evidence="4" id="KW-1185">Reference proteome</keyword>
<evidence type="ECO:0000313" key="3">
    <source>
        <dbReference type="EMBL" id="CAD6442571.1"/>
    </source>
</evidence>
<feature type="transmembrane region" description="Helical" evidence="2">
    <location>
        <begin position="20"/>
        <end position="41"/>
    </location>
</feature>
<accession>A0A8H2ZN64</accession>